<dbReference type="SUPFAM" id="SSF56784">
    <property type="entry name" value="HAD-like"/>
    <property type="match status" value="1"/>
</dbReference>
<dbReference type="Pfam" id="PF13419">
    <property type="entry name" value="HAD_2"/>
    <property type="match status" value="1"/>
</dbReference>
<dbReference type="NCBIfam" id="TIGR01509">
    <property type="entry name" value="HAD-SF-IA-v3"/>
    <property type="match status" value="1"/>
</dbReference>
<sequence>MTHSFAGILFDFDGTIIDSTEAITKNWQRIGADLGIDPQTILQTSHGRRSIDVLTDLDPSKANWTYVSDMERRIPYLVDTPPIEIPGARALLEKLGSLQTHYAIVTSGTKALLESWLDVLDLPRPHDVTVAEDVEVGKPHPEGYANAKARLLGSVSGGGCRDVLVVEDAPAGVRAGKAAGCFVLAVRTTHGVEELKQAGADWVVPDLRAVEVAKGDGGVVVQLTNVLK</sequence>
<dbReference type="AlphaFoldDB" id="A0A5N6TWY4"/>
<gene>
    <name evidence="1" type="ORF">BDV25DRAFT_139489</name>
</gene>
<dbReference type="PANTHER" id="PTHR43481">
    <property type="entry name" value="FRUCTOSE-1-PHOSPHATE PHOSPHATASE"/>
    <property type="match status" value="1"/>
</dbReference>
<protein>
    <submittedName>
        <fullName evidence="1">Putative 2-deoxyglucose-6-phosphate phosphatase</fullName>
    </submittedName>
</protein>
<name>A0A5N6TWY4_ASPAV</name>
<dbReference type="SFLD" id="SFLDG01129">
    <property type="entry name" value="C1.5:_HAD__Beta-PGM__Phosphata"/>
    <property type="match status" value="1"/>
</dbReference>
<dbReference type="SFLD" id="SFLDS00003">
    <property type="entry name" value="Haloacid_Dehalogenase"/>
    <property type="match status" value="1"/>
</dbReference>
<accession>A0A5N6TWY4</accession>
<dbReference type="InterPro" id="IPR006439">
    <property type="entry name" value="HAD-SF_hydro_IA"/>
</dbReference>
<dbReference type="PANTHER" id="PTHR43481:SF4">
    <property type="entry name" value="GLYCEROL-1-PHOSPHATE PHOSPHOHYDROLASE 1-RELATED"/>
    <property type="match status" value="1"/>
</dbReference>
<dbReference type="InterPro" id="IPR051806">
    <property type="entry name" value="HAD-like_SPP"/>
</dbReference>
<dbReference type="GO" id="GO:0050308">
    <property type="term" value="F:sugar-phosphatase activity"/>
    <property type="evidence" value="ECO:0007669"/>
    <property type="project" value="TreeGrafter"/>
</dbReference>
<dbReference type="InterPro" id="IPR036412">
    <property type="entry name" value="HAD-like_sf"/>
</dbReference>
<dbReference type="InterPro" id="IPR023214">
    <property type="entry name" value="HAD_sf"/>
</dbReference>
<dbReference type="InterPro" id="IPR023198">
    <property type="entry name" value="PGP-like_dom2"/>
</dbReference>
<dbReference type="Proteomes" id="UP000325780">
    <property type="component" value="Unassembled WGS sequence"/>
</dbReference>
<reference evidence="1 2" key="1">
    <citation type="submission" date="2019-04" db="EMBL/GenBank/DDBJ databases">
        <title>Friends and foes A comparative genomics study of 23 Aspergillus species from section Flavi.</title>
        <authorList>
            <consortium name="DOE Joint Genome Institute"/>
            <person name="Kjaerbolling I."/>
            <person name="Vesth T."/>
            <person name="Frisvad J.C."/>
            <person name="Nybo J.L."/>
            <person name="Theobald S."/>
            <person name="Kildgaard S."/>
            <person name="Isbrandt T."/>
            <person name="Kuo A."/>
            <person name="Sato A."/>
            <person name="Lyhne E.K."/>
            <person name="Kogle M.E."/>
            <person name="Wiebenga A."/>
            <person name="Kun R.S."/>
            <person name="Lubbers R.J."/>
            <person name="Makela M.R."/>
            <person name="Barry K."/>
            <person name="Chovatia M."/>
            <person name="Clum A."/>
            <person name="Daum C."/>
            <person name="Haridas S."/>
            <person name="He G."/>
            <person name="LaButti K."/>
            <person name="Lipzen A."/>
            <person name="Mondo S."/>
            <person name="Riley R."/>
            <person name="Salamov A."/>
            <person name="Simmons B.A."/>
            <person name="Magnuson J.K."/>
            <person name="Henrissat B."/>
            <person name="Mortensen U.H."/>
            <person name="Larsen T.O."/>
            <person name="Devries R.P."/>
            <person name="Grigoriev I.V."/>
            <person name="Machida M."/>
            <person name="Baker S.E."/>
            <person name="Andersen M.R."/>
        </authorList>
    </citation>
    <scope>NUCLEOTIDE SEQUENCE [LARGE SCALE GENOMIC DNA]</scope>
    <source>
        <strain evidence="1 2">IBT 18842</strain>
    </source>
</reference>
<evidence type="ECO:0000313" key="1">
    <source>
        <dbReference type="EMBL" id="KAE8150807.1"/>
    </source>
</evidence>
<evidence type="ECO:0000313" key="2">
    <source>
        <dbReference type="Proteomes" id="UP000325780"/>
    </source>
</evidence>
<proteinExistence type="predicted"/>
<keyword evidence="2" id="KW-1185">Reference proteome</keyword>
<organism evidence="1 2">
    <name type="scientific">Aspergillus avenaceus</name>
    <dbReference type="NCBI Taxonomy" id="36643"/>
    <lineage>
        <taxon>Eukaryota</taxon>
        <taxon>Fungi</taxon>
        <taxon>Dikarya</taxon>
        <taxon>Ascomycota</taxon>
        <taxon>Pezizomycotina</taxon>
        <taxon>Eurotiomycetes</taxon>
        <taxon>Eurotiomycetidae</taxon>
        <taxon>Eurotiales</taxon>
        <taxon>Aspergillaceae</taxon>
        <taxon>Aspergillus</taxon>
        <taxon>Aspergillus subgen. Circumdati</taxon>
    </lineage>
</organism>
<dbReference type="OrthoDB" id="2130169at2759"/>
<dbReference type="EMBL" id="ML742085">
    <property type="protein sequence ID" value="KAE8150807.1"/>
    <property type="molecule type" value="Genomic_DNA"/>
</dbReference>
<dbReference type="InterPro" id="IPR041492">
    <property type="entry name" value="HAD_2"/>
</dbReference>
<dbReference type="Gene3D" id="1.10.150.240">
    <property type="entry name" value="Putative phosphatase, domain 2"/>
    <property type="match status" value="1"/>
</dbReference>
<dbReference type="Gene3D" id="3.40.50.1000">
    <property type="entry name" value="HAD superfamily/HAD-like"/>
    <property type="match status" value="1"/>
</dbReference>